<protein>
    <submittedName>
        <fullName evidence="2">Uncharacterized protein</fullName>
    </submittedName>
</protein>
<proteinExistence type="predicted"/>
<dbReference type="Proteomes" id="UP000321578">
    <property type="component" value="Unassembled WGS sequence"/>
</dbReference>
<organism evidence="2 3">
    <name type="scientific">Subsaximicrobium wynnwilliamsii</name>
    <dbReference type="NCBI Taxonomy" id="291179"/>
    <lineage>
        <taxon>Bacteria</taxon>
        <taxon>Pseudomonadati</taxon>
        <taxon>Bacteroidota</taxon>
        <taxon>Flavobacteriia</taxon>
        <taxon>Flavobacteriales</taxon>
        <taxon>Flavobacteriaceae</taxon>
        <taxon>Subsaximicrobium</taxon>
    </lineage>
</organism>
<evidence type="ECO:0000313" key="2">
    <source>
        <dbReference type="EMBL" id="TXD89225.1"/>
    </source>
</evidence>
<accession>A0A5C6ZGY4</accession>
<dbReference type="EMBL" id="VORO01000008">
    <property type="protein sequence ID" value="TXD89225.1"/>
    <property type="molecule type" value="Genomic_DNA"/>
</dbReference>
<evidence type="ECO:0000313" key="3">
    <source>
        <dbReference type="Proteomes" id="UP000321578"/>
    </source>
</evidence>
<keyword evidence="3" id="KW-1185">Reference proteome</keyword>
<dbReference type="OrthoDB" id="1151040at2"/>
<gene>
    <name evidence="2" type="ORF">ESY86_09255</name>
</gene>
<comment type="caution">
    <text evidence="2">The sequence shown here is derived from an EMBL/GenBank/DDBJ whole genome shotgun (WGS) entry which is preliminary data.</text>
</comment>
<sequence>MKLLNFFQYVYLIFAILFIVDGFYSLGSDGSRAIISFIFAGLAIFMFFFRRRFKKKFENRKDS</sequence>
<reference evidence="2 3" key="1">
    <citation type="submission" date="2019-08" db="EMBL/GenBank/DDBJ databases">
        <title>Genomes of Subsaximicrobium wynnwilliamsii strains.</title>
        <authorList>
            <person name="Bowman J.P."/>
        </authorList>
    </citation>
    <scope>NUCLEOTIDE SEQUENCE [LARGE SCALE GENOMIC DNA]</scope>
    <source>
        <strain evidence="2 3">2-80-2</strain>
    </source>
</reference>
<keyword evidence="1" id="KW-0472">Membrane</keyword>
<dbReference type="AlphaFoldDB" id="A0A5C6ZGY4"/>
<keyword evidence="1" id="KW-1133">Transmembrane helix</keyword>
<feature type="transmembrane region" description="Helical" evidence="1">
    <location>
        <begin position="9"/>
        <end position="27"/>
    </location>
</feature>
<evidence type="ECO:0000256" key="1">
    <source>
        <dbReference type="SAM" id="Phobius"/>
    </source>
</evidence>
<keyword evidence="1" id="KW-0812">Transmembrane</keyword>
<name>A0A5C6ZGY4_9FLAO</name>
<feature type="transmembrane region" description="Helical" evidence="1">
    <location>
        <begin position="33"/>
        <end position="50"/>
    </location>
</feature>